<organism evidence="4">
    <name type="scientific">Streptomyces sp. NBC_00119</name>
    <dbReference type="NCBI Taxonomy" id="2975659"/>
    <lineage>
        <taxon>Bacteria</taxon>
        <taxon>Bacillati</taxon>
        <taxon>Actinomycetota</taxon>
        <taxon>Actinomycetes</taxon>
        <taxon>Kitasatosporales</taxon>
        <taxon>Streptomycetaceae</taxon>
        <taxon>Streptomyces</taxon>
    </lineage>
</organism>
<evidence type="ECO:0000256" key="2">
    <source>
        <dbReference type="ARBA" id="ARBA00022553"/>
    </source>
</evidence>
<dbReference type="SUPFAM" id="SSF47336">
    <property type="entry name" value="ACP-like"/>
    <property type="match status" value="1"/>
</dbReference>
<evidence type="ECO:0000313" key="4">
    <source>
        <dbReference type="EMBL" id="WTS16801.1"/>
    </source>
</evidence>
<reference evidence="4" key="1">
    <citation type="submission" date="2022-10" db="EMBL/GenBank/DDBJ databases">
        <title>The complete genomes of actinobacterial strains from the NBC collection.</title>
        <authorList>
            <person name="Joergensen T.S."/>
            <person name="Alvarez Arevalo M."/>
            <person name="Sterndorff E.B."/>
            <person name="Faurdal D."/>
            <person name="Vuksanovic O."/>
            <person name="Mourched A.-S."/>
            <person name="Charusanti P."/>
            <person name="Shaw S."/>
            <person name="Blin K."/>
            <person name="Weber T."/>
        </authorList>
    </citation>
    <scope>NUCLEOTIDE SEQUENCE</scope>
    <source>
        <strain evidence="4">NBC_00119</strain>
    </source>
</reference>
<dbReference type="EMBL" id="CP108195">
    <property type="protein sequence ID" value="WTS16801.1"/>
    <property type="molecule type" value="Genomic_DNA"/>
</dbReference>
<keyword evidence="1" id="KW-0596">Phosphopantetheine</keyword>
<gene>
    <name evidence="4" type="ORF">OHU69_40545</name>
</gene>
<dbReference type="InterPro" id="IPR006162">
    <property type="entry name" value="Ppantetheine_attach_site"/>
</dbReference>
<feature type="domain" description="Carrier" evidence="3">
    <location>
        <begin position="5"/>
        <end position="86"/>
    </location>
</feature>
<name>A0AAU1UIQ8_9ACTN</name>
<dbReference type="AlphaFoldDB" id="A0AAU1UIQ8"/>
<sequence>MITAELTFDDLAGLMKKAAGVTVDPQRLKQSPDFPFDSVGLDSLGLLGIVGELENRYGQSLPQDSERCKTPREFLDLVNSTLKAGA</sequence>
<evidence type="ECO:0000259" key="3">
    <source>
        <dbReference type="PROSITE" id="PS50075"/>
    </source>
</evidence>
<evidence type="ECO:0000256" key="1">
    <source>
        <dbReference type="ARBA" id="ARBA00022450"/>
    </source>
</evidence>
<dbReference type="PROSITE" id="PS00012">
    <property type="entry name" value="PHOSPHOPANTETHEINE"/>
    <property type="match status" value="1"/>
</dbReference>
<dbReference type="Gene3D" id="1.10.1200.10">
    <property type="entry name" value="ACP-like"/>
    <property type="match status" value="1"/>
</dbReference>
<dbReference type="InterPro" id="IPR009081">
    <property type="entry name" value="PP-bd_ACP"/>
</dbReference>
<accession>A0AAU1UIQ8</accession>
<keyword evidence="2" id="KW-0597">Phosphoprotein</keyword>
<proteinExistence type="predicted"/>
<protein>
    <submittedName>
        <fullName evidence="4">Acyl carrier protein</fullName>
    </submittedName>
</protein>
<dbReference type="Pfam" id="PF00550">
    <property type="entry name" value="PP-binding"/>
    <property type="match status" value="1"/>
</dbReference>
<dbReference type="InterPro" id="IPR036736">
    <property type="entry name" value="ACP-like_sf"/>
</dbReference>
<dbReference type="PROSITE" id="PS50075">
    <property type="entry name" value="CARRIER"/>
    <property type="match status" value="1"/>
</dbReference>